<dbReference type="GeneTree" id="ENSGT00390000001176"/>
<feature type="compositionally biased region" description="Basic and acidic residues" evidence="1">
    <location>
        <begin position="362"/>
        <end position="372"/>
    </location>
</feature>
<dbReference type="AlphaFoldDB" id="A0A5F8GK55"/>
<feature type="region of interest" description="Disordered" evidence="1">
    <location>
        <begin position="72"/>
        <end position="372"/>
    </location>
</feature>
<reference evidence="2" key="2">
    <citation type="submission" date="2025-08" db="UniProtKB">
        <authorList>
            <consortium name="Ensembl"/>
        </authorList>
    </citation>
    <scope>IDENTIFICATION</scope>
</reference>
<name>A0A5F8GK55_MONDO</name>
<keyword evidence="3" id="KW-1185">Reference proteome</keyword>
<dbReference type="FunCoup" id="A0A5F8GK55">
    <property type="interactions" value="1"/>
</dbReference>
<evidence type="ECO:0000256" key="1">
    <source>
        <dbReference type="SAM" id="MobiDB-lite"/>
    </source>
</evidence>
<feature type="compositionally biased region" description="Basic residues" evidence="1">
    <location>
        <begin position="272"/>
        <end position="287"/>
    </location>
</feature>
<feature type="compositionally biased region" description="Basic and acidic residues" evidence="1">
    <location>
        <begin position="233"/>
        <end position="257"/>
    </location>
</feature>
<proteinExistence type="predicted"/>
<dbReference type="Bgee" id="ENSMODG00000031755">
    <property type="expression patterns" value="Expressed in uterine wall and 8 other cell types or tissues"/>
</dbReference>
<feature type="compositionally biased region" description="Polar residues" evidence="1">
    <location>
        <begin position="34"/>
        <end position="52"/>
    </location>
</feature>
<feature type="compositionally biased region" description="Basic and acidic residues" evidence="1">
    <location>
        <begin position="288"/>
        <end position="297"/>
    </location>
</feature>
<evidence type="ECO:0000313" key="3">
    <source>
        <dbReference type="Proteomes" id="UP000002280"/>
    </source>
</evidence>
<dbReference type="InParanoid" id="A0A5F8GK55"/>
<feature type="compositionally biased region" description="Low complexity" evidence="1">
    <location>
        <begin position="72"/>
        <end position="82"/>
    </location>
</feature>
<reference evidence="2 3" key="1">
    <citation type="journal article" date="2007" name="Nature">
        <title>Genome of the marsupial Monodelphis domestica reveals innovation in non-coding sequences.</title>
        <authorList>
            <person name="Mikkelsen T.S."/>
            <person name="Wakefield M.J."/>
            <person name="Aken B."/>
            <person name="Amemiya C.T."/>
            <person name="Chang J.L."/>
            <person name="Duke S."/>
            <person name="Garber M."/>
            <person name="Gentles A.J."/>
            <person name="Goodstadt L."/>
            <person name="Heger A."/>
            <person name="Jurka J."/>
            <person name="Kamal M."/>
            <person name="Mauceli E."/>
            <person name="Searle S.M."/>
            <person name="Sharpe T."/>
            <person name="Baker M.L."/>
            <person name="Batzer M.A."/>
            <person name="Benos P.V."/>
            <person name="Belov K."/>
            <person name="Clamp M."/>
            <person name="Cook A."/>
            <person name="Cuff J."/>
            <person name="Das R."/>
            <person name="Davidow L."/>
            <person name="Deakin J.E."/>
            <person name="Fazzari M.J."/>
            <person name="Glass J.L."/>
            <person name="Grabherr M."/>
            <person name="Greally J.M."/>
            <person name="Gu W."/>
            <person name="Hore T.A."/>
            <person name="Huttley G.A."/>
            <person name="Kleber M."/>
            <person name="Jirtle R.L."/>
            <person name="Koina E."/>
            <person name="Lee J.T."/>
            <person name="Mahony S."/>
            <person name="Marra M.A."/>
            <person name="Miller R.D."/>
            <person name="Nicholls R.D."/>
            <person name="Oda M."/>
            <person name="Papenfuss A.T."/>
            <person name="Parra Z.E."/>
            <person name="Pollock D.D."/>
            <person name="Ray D.A."/>
            <person name="Schein J.E."/>
            <person name="Speed T.P."/>
            <person name="Thompson K."/>
            <person name="VandeBerg J.L."/>
            <person name="Wade C.M."/>
            <person name="Walker J.A."/>
            <person name="Waters P.D."/>
            <person name="Webber C."/>
            <person name="Weidman J.R."/>
            <person name="Xie X."/>
            <person name="Zody M.C."/>
            <person name="Baldwin J."/>
            <person name="Abdouelleil A."/>
            <person name="Abdulkadir J."/>
            <person name="Abebe A."/>
            <person name="Abera B."/>
            <person name="Abreu J."/>
            <person name="Acer S.C."/>
            <person name="Aftuck L."/>
            <person name="Alexander A."/>
            <person name="An P."/>
            <person name="Anderson E."/>
            <person name="Anderson S."/>
            <person name="Arachi H."/>
            <person name="Azer M."/>
            <person name="Bachantsang P."/>
            <person name="Barry A."/>
            <person name="Bayul T."/>
            <person name="Berlin A."/>
            <person name="Bessette D."/>
            <person name="Bloom T."/>
            <person name="Bloom T."/>
            <person name="Boguslavskiy L."/>
            <person name="Bonnet C."/>
            <person name="Boukhgalter B."/>
            <person name="Bourzgui I."/>
            <person name="Brown A."/>
            <person name="Cahill P."/>
            <person name="Channer S."/>
            <person name="Cheshatsang Y."/>
            <person name="Chuda L."/>
            <person name="Citroen M."/>
            <person name="Collymore A."/>
            <person name="Cooke P."/>
            <person name="Costello M."/>
            <person name="D'Aco K."/>
            <person name="Daza R."/>
            <person name="De Haan G."/>
            <person name="DeGray S."/>
            <person name="DeMaso C."/>
            <person name="Dhargay N."/>
            <person name="Dooley K."/>
            <person name="Dooley E."/>
            <person name="Doricent M."/>
            <person name="Dorje P."/>
            <person name="Dorjee K."/>
            <person name="Dupes A."/>
            <person name="Elong R."/>
            <person name="Falk J."/>
            <person name="Farina A."/>
            <person name="Faro S."/>
            <person name="Ferguson D."/>
            <person name="Fisher S."/>
            <person name="Foley C.D."/>
            <person name="Franke A."/>
            <person name="Friedrich D."/>
            <person name="Gadbois L."/>
            <person name="Gearin G."/>
            <person name="Gearin C.R."/>
            <person name="Giannoukos G."/>
            <person name="Goode T."/>
            <person name="Graham J."/>
            <person name="Grandbois E."/>
            <person name="Grewal S."/>
            <person name="Gyaltsen K."/>
            <person name="Hafez N."/>
            <person name="Hagos B."/>
            <person name="Hall J."/>
            <person name="Henson C."/>
            <person name="Hollinger A."/>
            <person name="Honan T."/>
            <person name="Huard M.D."/>
            <person name="Hughes L."/>
            <person name="Hurhula B."/>
            <person name="Husby M.E."/>
            <person name="Kamat A."/>
            <person name="Kanga B."/>
            <person name="Kashin S."/>
            <person name="Khazanovich D."/>
            <person name="Kisner P."/>
            <person name="Lance K."/>
            <person name="Lara M."/>
            <person name="Lee W."/>
            <person name="Lennon N."/>
            <person name="Letendre F."/>
            <person name="LeVine R."/>
            <person name="Lipovsky A."/>
            <person name="Liu X."/>
            <person name="Liu J."/>
            <person name="Liu S."/>
            <person name="Lokyitsang T."/>
            <person name="Lokyitsang Y."/>
            <person name="Lubonja R."/>
            <person name="Lui A."/>
            <person name="MacDonald P."/>
            <person name="Magnisalis V."/>
            <person name="Maru K."/>
            <person name="Matthews C."/>
            <person name="McCusker W."/>
            <person name="McDonough S."/>
            <person name="Mehta T."/>
            <person name="Meldrim J."/>
            <person name="Meneus L."/>
            <person name="Mihai O."/>
            <person name="Mihalev A."/>
            <person name="Mihova T."/>
            <person name="Mittelman R."/>
            <person name="Mlenga V."/>
            <person name="Montmayeur A."/>
            <person name="Mulrain L."/>
            <person name="Navidi A."/>
            <person name="Naylor J."/>
            <person name="Negash T."/>
            <person name="Nguyen T."/>
            <person name="Nguyen N."/>
            <person name="Nicol R."/>
            <person name="Norbu C."/>
            <person name="Norbu N."/>
            <person name="Novod N."/>
            <person name="O'Neill B."/>
            <person name="Osman S."/>
            <person name="Markiewicz E."/>
            <person name="Oyono O.L."/>
            <person name="Patti C."/>
            <person name="Phunkhang P."/>
            <person name="Pierre F."/>
            <person name="Priest M."/>
            <person name="Raghuraman S."/>
            <person name="Rege F."/>
            <person name="Reyes R."/>
            <person name="Rise C."/>
            <person name="Rogov P."/>
            <person name="Ross K."/>
            <person name="Ryan E."/>
            <person name="Settipalli S."/>
            <person name="Shea T."/>
            <person name="Sherpa N."/>
            <person name="Shi L."/>
            <person name="Shih D."/>
            <person name="Sparrow T."/>
            <person name="Spaulding J."/>
            <person name="Stalker J."/>
            <person name="Stange-Thomann N."/>
            <person name="Stavropoulos S."/>
            <person name="Stone C."/>
            <person name="Strader C."/>
            <person name="Tesfaye S."/>
            <person name="Thomson T."/>
            <person name="Thoulutsang Y."/>
            <person name="Thoulutsang D."/>
            <person name="Topham K."/>
            <person name="Topping I."/>
            <person name="Tsamla T."/>
            <person name="Vassiliev H."/>
            <person name="Vo A."/>
            <person name="Wangchuk T."/>
            <person name="Wangdi T."/>
            <person name="Weiand M."/>
            <person name="Wilkinson J."/>
            <person name="Wilson A."/>
            <person name="Yadav S."/>
            <person name="Young G."/>
            <person name="Yu Q."/>
            <person name="Zembek L."/>
            <person name="Zhong D."/>
            <person name="Zimmer A."/>
            <person name="Zwirko Z."/>
            <person name="Jaffe D.B."/>
            <person name="Alvarez P."/>
            <person name="Brockman W."/>
            <person name="Butler J."/>
            <person name="Chin C."/>
            <person name="Gnerre S."/>
            <person name="MacCallum I."/>
            <person name="Graves J.A."/>
            <person name="Ponting C.P."/>
            <person name="Breen M."/>
            <person name="Samollow P.B."/>
            <person name="Lander E.S."/>
            <person name="Lindblad-Toh K."/>
        </authorList>
    </citation>
    <scope>NUCLEOTIDE SEQUENCE [LARGE SCALE GENOMIC DNA]</scope>
</reference>
<dbReference type="InterPro" id="IPR031362">
    <property type="entry name" value="BNIP5"/>
</dbReference>
<dbReference type="Proteomes" id="UP000002280">
    <property type="component" value="Chromosome 2"/>
</dbReference>
<reference evidence="2" key="3">
    <citation type="submission" date="2025-09" db="UniProtKB">
        <authorList>
            <consortium name="Ensembl"/>
        </authorList>
    </citation>
    <scope>IDENTIFICATION</scope>
</reference>
<feature type="compositionally biased region" description="Basic residues" evidence="1">
    <location>
        <begin position="99"/>
        <end position="111"/>
    </location>
</feature>
<accession>A0A5F8GK55</accession>
<feature type="compositionally biased region" description="Basic and acidic residues" evidence="1">
    <location>
        <begin position="126"/>
        <end position="153"/>
    </location>
</feature>
<feature type="compositionally biased region" description="Polar residues" evidence="1">
    <location>
        <begin position="342"/>
        <end position="354"/>
    </location>
</feature>
<dbReference type="Pfam" id="PF15661">
    <property type="entry name" value="CF222"/>
    <property type="match status" value="2"/>
</dbReference>
<feature type="compositionally biased region" description="Basic and acidic residues" evidence="1">
    <location>
        <begin position="161"/>
        <end position="179"/>
    </location>
</feature>
<dbReference type="PANTHER" id="PTHR22435:SF0">
    <property type="entry name" value="PROTEIN BNIP5"/>
    <property type="match status" value="1"/>
</dbReference>
<feature type="compositionally biased region" description="Basic and acidic residues" evidence="1">
    <location>
        <begin position="197"/>
        <end position="215"/>
    </location>
</feature>
<dbReference type="STRING" id="13616.ENSMODP00000047859"/>
<dbReference type="OMA" id="CNSPQDP"/>
<sequence length="494" mass="55920">MKMEQITAGTRMDKQRPSWKAELLLRRKGHSLDRSQVSKMSGTQDSQDSMSASPALRRTLSDWVQPLDGRAVVSKSGASVASKLEKTKRVSSESGGQRSNHHKDKTHKKGQHVLLKNLVNFLTKTGSEEQREKGEKKSKEKCNSIPDTRHLEACVDPPETTFRKKDKERKDKKSKEKGVFPHGSEPLEACVDPPETTFRKKDKERKDKKSKEKGVFSHGSEPLEACVDPPETTFRKKDKERKDKKSKEKGVFSHDSEPPEACLDSPETTFRKKDKKSGFKKAFSFKRHGNEEAKKSTGLDAGNPEAKRPTKPTFLPLCISHRPESLTTSESEEDEVHEKGTSTEVRTLSSTGLSKQAGLPPPEEKPPPDRSYETIDIIIQKIVAVLREEGDRWDEKIKEDPSFRVVLENLSFTSFQTLTDALVDQNKNQKEPDRSRQERRYQFAVYLTNKFAGNANHAVLRFMGCRDHAVPHTFGHIPYNNEQYGASSPFHSPD</sequence>
<feature type="region of interest" description="Disordered" evidence="1">
    <location>
        <begin position="1"/>
        <end position="57"/>
    </location>
</feature>
<organism evidence="2 3">
    <name type="scientific">Monodelphis domestica</name>
    <name type="common">Gray short-tailed opossum</name>
    <dbReference type="NCBI Taxonomy" id="13616"/>
    <lineage>
        <taxon>Eukaryota</taxon>
        <taxon>Metazoa</taxon>
        <taxon>Chordata</taxon>
        <taxon>Craniata</taxon>
        <taxon>Vertebrata</taxon>
        <taxon>Euteleostomi</taxon>
        <taxon>Mammalia</taxon>
        <taxon>Metatheria</taxon>
        <taxon>Didelphimorphia</taxon>
        <taxon>Didelphidae</taxon>
        <taxon>Monodelphis</taxon>
    </lineage>
</organism>
<protein>
    <submittedName>
        <fullName evidence="2">BCL2 interacting protein 5</fullName>
    </submittedName>
</protein>
<dbReference type="Ensembl" id="ENSMODT00000062286.1">
    <property type="protein sequence ID" value="ENSMODP00000047859.1"/>
    <property type="gene ID" value="ENSMODG00000031755.2"/>
</dbReference>
<dbReference type="PANTHER" id="PTHR22435">
    <property type="entry name" value="CHROMOSOME 6 OPEN READING FRAME 222"/>
    <property type="match status" value="1"/>
</dbReference>
<evidence type="ECO:0000313" key="2">
    <source>
        <dbReference type="Ensembl" id="ENSMODP00000047859.1"/>
    </source>
</evidence>